<evidence type="ECO:0000313" key="3">
    <source>
        <dbReference type="Proteomes" id="UP000028780"/>
    </source>
</evidence>
<accession>A0A076NG70</accession>
<protein>
    <submittedName>
        <fullName evidence="2">Uncharacterized protein</fullName>
    </submittedName>
</protein>
<evidence type="ECO:0000256" key="1">
    <source>
        <dbReference type="SAM" id="Phobius"/>
    </source>
</evidence>
<proteinExistence type="predicted"/>
<dbReference type="AlphaFoldDB" id="A0A076NG70"/>
<dbReference type="HOGENOM" id="CLU_2463827_0_0_11"/>
<dbReference type="Proteomes" id="UP000028780">
    <property type="component" value="Chromosome"/>
</dbReference>
<keyword evidence="1" id="KW-1133">Transmembrane helix</keyword>
<dbReference type="EMBL" id="CP009211">
    <property type="protein sequence ID" value="AIJ33454.1"/>
    <property type="molecule type" value="Genomic_DNA"/>
</dbReference>
<sequence length="88" mass="8998">MEQVFTWDLLLSVSVAALCCCGLLLFGLEVVVVELDCPAFGFELGGEPFSECDAAVSACAAGDADGGWLQGFDGGEVACELVGYAGLV</sequence>
<dbReference type="KEGG" id="cii:CIMIT_05670"/>
<reference evidence="2 3" key="1">
    <citation type="submission" date="2014-08" db="EMBL/GenBank/DDBJ databases">
        <title>Complete genome sequence of Corynebacterium imitans DSM 44264, isolated from a five-month-old boy with suspected pharyngeal diphtheria.</title>
        <authorList>
            <person name="Mollmann S."/>
            <person name="Albersmeier A."/>
            <person name="Ruckert C."/>
            <person name="Tauch A."/>
        </authorList>
    </citation>
    <scope>NUCLEOTIDE SEQUENCE [LARGE SCALE GENOMIC DNA]</scope>
    <source>
        <strain evidence="2 3">DSM 44264</strain>
    </source>
</reference>
<name>A0A076NG70_9CORY</name>
<feature type="transmembrane region" description="Helical" evidence="1">
    <location>
        <begin position="7"/>
        <end position="28"/>
    </location>
</feature>
<organism evidence="2 3">
    <name type="scientific">Corynebacterium imitans</name>
    <dbReference type="NCBI Taxonomy" id="156978"/>
    <lineage>
        <taxon>Bacteria</taxon>
        <taxon>Bacillati</taxon>
        <taxon>Actinomycetota</taxon>
        <taxon>Actinomycetes</taxon>
        <taxon>Mycobacteriales</taxon>
        <taxon>Corynebacteriaceae</taxon>
        <taxon>Corynebacterium</taxon>
    </lineage>
</organism>
<gene>
    <name evidence="2" type="ORF">CIMIT_05670</name>
</gene>
<keyword evidence="3" id="KW-1185">Reference proteome</keyword>
<keyword evidence="1" id="KW-0812">Transmembrane</keyword>
<keyword evidence="1" id="KW-0472">Membrane</keyword>
<evidence type="ECO:0000313" key="2">
    <source>
        <dbReference type="EMBL" id="AIJ33454.1"/>
    </source>
</evidence>